<evidence type="ECO:0000313" key="1">
    <source>
        <dbReference type="EMBL" id="PRY17460.1"/>
    </source>
</evidence>
<dbReference type="AlphaFoldDB" id="A0A2T0R8J5"/>
<dbReference type="OrthoDB" id="3214648at2"/>
<accession>A0A2T0R8J5</accession>
<comment type="caution">
    <text evidence="1">The sequence shown here is derived from an EMBL/GenBank/DDBJ whole genome shotgun (WGS) entry which is preliminary data.</text>
</comment>
<proteinExistence type="predicted"/>
<name>A0A2T0R8J5_9ACTN</name>
<dbReference type="Proteomes" id="UP000238083">
    <property type="component" value="Unassembled WGS sequence"/>
</dbReference>
<reference evidence="1 2" key="1">
    <citation type="submission" date="2018-03" db="EMBL/GenBank/DDBJ databases">
        <title>Genomic Encyclopedia of Archaeal and Bacterial Type Strains, Phase II (KMG-II): from individual species to whole genera.</title>
        <authorList>
            <person name="Goeker M."/>
        </authorList>
    </citation>
    <scope>NUCLEOTIDE SEQUENCE [LARGE SCALE GENOMIC DNA]</scope>
    <source>
        <strain evidence="1 2">DSM 19711</strain>
    </source>
</reference>
<evidence type="ECO:0000313" key="2">
    <source>
        <dbReference type="Proteomes" id="UP000238083"/>
    </source>
</evidence>
<gene>
    <name evidence="1" type="ORF">CLV37_102423</name>
</gene>
<protein>
    <submittedName>
        <fullName evidence="1">Uncharacterized protein</fullName>
    </submittedName>
</protein>
<dbReference type="EMBL" id="PVZF01000002">
    <property type="protein sequence ID" value="PRY17460.1"/>
    <property type="molecule type" value="Genomic_DNA"/>
</dbReference>
<dbReference type="RefSeq" id="WP_106208250.1">
    <property type="nucleotide sequence ID" value="NZ_PVZF01000002.1"/>
</dbReference>
<keyword evidence="2" id="KW-1185">Reference proteome</keyword>
<organism evidence="1 2">
    <name type="scientific">Kineococcus rhizosphaerae</name>
    <dbReference type="NCBI Taxonomy" id="559628"/>
    <lineage>
        <taxon>Bacteria</taxon>
        <taxon>Bacillati</taxon>
        <taxon>Actinomycetota</taxon>
        <taxon>Actinomycetes</taxon>
        <taxon>Kineosporiales</taxon>
        <taxon>Kineosporiaceae</taxon>
        <taxon>Kineococcus</taxon>
    </lineage>
</organism>
<sequence length="69" mass="7830">MRPTEWTWKYEDADGRPVDGDEAVFPTQSDAETWIGEAWRGLRQRGVENAHLWADGAKVYGPLSLRPAD</sequence>